<evidence type="ECO:0000259" key="3">
    <source>
        <dbReference type="Pfam" id="PF13448"/>
    </source>
</evidence>
<feature type="chain" id="PRO_5037725436" evidence="1">
    <location>
        <begin position="25"/>
        <end position="234"/>
    </location>
</feature>
<dbReference type="InterPro" id="IPR022472">
    <property type="entry name" value="VPLPA-CTERM"/>
</dbReference>
<keyword evidence="1" id="KW-0732">Signal</keyword>
<feature type="domain" description="DUF4114" evidence="3">
    <location>
        <begin position="132"/>
        <end position="200"/>
    </location>
</feature>
<dbReference type="NCBIfam" id="TIGR03370">
    <property type="entry name" value="VPLPA-CTERM"/>
    <property type="match status" value="1"/>
</dbReference>
<evidence type="ECO:0000259" key="2">
    <source>
        <dbReference type="Pfam" id="PF07589"/>
    </source>
</evidence>
<dbReference type="Proteomes" id="UP000663720">
    <property type="component" value="Chromosome"/>
</dbReference>
<dbReference type="InterPro" id="IPR025193">
    <property type="entry name" value="DUF4114"/>
</dbReference>
<gene>
    <name evidence="4" type="ORF">dnl_13420</name>
</gene>
<dbReference type="InterPro" id="IPR013424">
    <property type="entry name" value="Ice-binding_C"/>
</dbReference>
<dbReference type="EMBL" id="CP061799">
    <property type="protein sequence ID" value="QTA79090.1"/>
    <property type="molecule type" value="Genomic_DNA"/>
</dbReference>
<proteinExistence type="predicted"/>
<sequence>MKKLTRILAMVMAVVFIVTGSAMAVPTTLKDITGIEGTDIYKDTGAEAAEFIDTDGLSDDATAFLFLEIASYKDENIFGIYGYSDENGYIVIGDTLEVFKGSDSPLTSVTLAFDSLTGDVTNQATDLTTNIGTTFGFYLTTPDDTYYSHTGLNQDNFDHLMLFDTQDNSVGGLLGSNIVLAWEDLPGGGDKDFSDMVIGISDIAPVPEPATMLLLGSGLIGMGAARRRKKNNKK</sequence>
<feature type="domain" description="Ice-binding protein C-terminal" evidence="2">
    <location>
        <begin position="205"/>
        <end position="228"/>
    </location>
</feature>
<protein>
    <submittedName>
        <fullName evidence="4">Uncharacterized cell wall protein, DUF4114</fullName>
    </submittedName>
</protein>
<dbReference type="Pfam" id="PF07589">
    <property type="entry name" value="PEP-CTERM"/>
    <property type="match status" value="1"/>
</dbReference>
<reference evidence="4" key="1">
    <citation type="journal article" date="2021" name="Microb. Physiol.">
        <title>Proteogenomic Insights into the Physiology of Marine, Sulfate-Reducing, Filamentous Desulfonema limicola and Desulfonema magnum.</title>
        <authorList>
            <person name="Schnaars V."/>
            <person name="Wohlbrand L."/>
            <person name="Scheve S."/>
            <person name="Hinrichs C."/>
            <person name="Reinhardt R."/>
            <person name="Rabus R."/>
        </authorList>
    </citation>
    <scope>NUCLEOTIDE SEQUENCE</scope>
    <source>
        <strain evidence="4">5ac10</strain>
    </source>
</reference>
<organism evidence="4 5">
    <name type="scientific">Desulfonema limicola</name>
    <dbReference type="NCBI Taxonomy" id="45656"/>
    <lineage>
        <taxon>Bacteria</taxon>
        <taxon>Pseudomonadati</taxon>
        <taxon>Thermodesulfobacteriota</taxon>
        <taxon>Desulfobacteria</taxon>
        <taxon>Desulfobacterales</taxon>
        <taxon>Desulfococcaceae</taxon>
        <taxon>Desulfonema</taxon>
    </lineage>
</organism>
<dbReference type="NCBIfam" id="TIGR02595">
    <property type="entry name" value="PEP_CTERM"/>
    <property type="match status" value="1"/>
</dbReference>
<dbReference type="KEGG" id="dli:dnl_13420"/>
<name>A0A975B5C9_9BACT</name>
<dbReference type="Pfam" id="PF13448">
    <property type="entry name" value="DUF4114"/>
    <property type="match status" value="1"/>
</dbReference>
<evidence type="ECO:0000256" key="1">
    <source>
        <dbReference type="SAM" id="SignalP"/>
    </source>
</evidence>
<dbReference type="AlphaFoldDB" id="A0A975B5C9"/>
<feature type="signal peptide" evidence="1">
    <location>
        <begin position="1"/>
        <end position="24"/>
    </location>
</feature>
<dbReference type="RefSeq" id="WP_207692537.1">
    <property type="nucleotide sequence ID" value="NZ_CP061799.1"/>
</dbReference>
<evidence type="ECO:0000313" key="4">
    <source>
        <dbReference type="EMBL" id="QTA79090.1"/>
    </source>
</evidence>
<accession>A0A975B5C9</accession>
<evidence type="ECO:0000313" key="5">
    <source>
        <dbReference type="Proteomes" id="UP000663720"/>
    </source>
</evidence>
<keyword evidence="5" id="KW-1185">Reference proteome</keyword>